<dbReference type="SMART" id="SM00530">
    <property type="entry name" value="HTH_XRE"/>
    <property type="match status" value="1"/>
</dbReference>
<dbReference type="RefSeq" id="WP_184212013.1">
    <property type="nucleotide sequence ID" value="NZ_JACHIF010000010.1"/>
</dbReference>
<dbReference type="Pfam" id="PF01381">
    <property type="entry name" value="HTH_3"/>
    <property type="match status" value="1"/>
</dbReference>
<sequence>MTAEQIRTYRESKGLTQSQFASMLRVSPTAVTQWEKGQTPSGPASLLLEHLIENAPLFSCQGDTEGDLPLTLHEWETLERLRQALGFPSVREYVLHLIRRGMKMEGC</sequence>
<evidence type="ECO:0000313" key="2">
    <source>
        <dbReference type="EMBL" id="MBB5039856.1"/>
    </source>
</evidence>
<proteinExistence type="predicted"/>
<dbReference type="InterPro" id="IPR001387">
    <property type="entry name" value="Cro/C1-type_HTH"/>
</dbReference>
<evidence type="ECO:0000259" key="1">
    <source>
        <dbReference type="PROSITE" id="PS50943"/>
    </source>
</evidence>
<dbReference type="AlphaFoldDB" id="A0A7W7YPA6"/>
<dbReference type="InterPro" id="IPR010982">
    <property type="entry name" value="Lambda_DNA-bd_dom_sf"/>
</dbReference>
<dbReference type="Proteomes" id="UP000534294">
    <property type="component" value="Unassembled WGS sequence"/>
</dbReference>
<dbReference type="Gene3D" id="1.10.260.40">
    <property type="entry name" value="lambda repressor-like DNA-binding domains"/>
    <property type="match status" value="1"/>
</dbReference>
<gene>
    <name evidence="2" type="ORF">HNQ64_004134</name>
</gene>
<accession>A0A7W7YPA6</accession>
<dbReference type="CDD" id="cd00093">
    <property type="entry name" value="HTH_XRE"/>
    <property type="match status" value="1"/>
</dbReference>
<name>A0A7W7YPA6_9BACT</name>
<keyword evidence="3" id="KW-1185">Reference proteome</keyword>
<evidence type="ECO:0000313" key="3">
    <source>
        <dbReference type="Proteomes" id="UP000534294"/>
    </source>
</evidence>
<organism evidence="2 3">
    <name type="scientific">Prosthecobacter dejongeii</name>
    <dbReference type="NCBI Taxonomy" id="48465"/>
    <lineage>
        <taxon>Bacteria</taxon>
        <taxon>Pseudomonadati</taxon>
        <taxon>Verrucomicrobiota</taxon>
        <taxon>Verrucomicrobiia</taxon>
        <taxon>Verrucomicrobiales</taxon>
        <taxon>Verrucomicrobiaceae</taxon>
        <taxon>Prosthecobacter</taxon>
    </lineage>
</organism>
<dbReference type="PROSITE" id="PS50943">
    <property type="entry name" value="HTH_CROC1"/>
    <property type="match status" value="1"/>
</dbReference>
<dbReference type="EMBL" id="JACHIF010000010">
    <property type="protein sequence ID" value="MBB5039856.1"/>
    <property type="molecule type" value="Genomic_DNA"/>
</dbReference>
<reference evidence="2 3" key="1">
    <citation type="submission" date="2020-08" db="EMBL/GenBank/DDBJ databases">
        <title>Genomic Encyclopedia of Type Strains, Phase IV (KMG-IV): sequencing the most valuable type-strain genomes for metagenomic binning, comparative biology and taxonomic classification.</title>
        <authorList>
            <person name="Goeker M."/>
        </authorList>
    </citation>
    <scope>NUCLEOTIDE SEQUENCE [LARGE SCALE GENOMIC DNA]</scope>
    <source>
        <strain evidence="2 3">DSM 12251</strain>
    </source>
</reference>
<dbReference type="SUPFAM" id="SSF47413">
    <property type="entry name" value="lambda repressor-like DNA-binding domains"/>
    <property type="match status" value="1"/>
</dbReference>
<dbReference type="GO" id="GO:0003677">
    <property type="term" value="F:DNA binding"/>
    <property type="evidence" value="ECO:0007669"/>
    <property type="project" value="InterPro"/>
</dbReference>
<comment type="caution">
    <text evidence="2">The sequence shown here is derived from an EMBL/GenBank/DDBJ whole genome shotgun (WGS) entry which is preliminary data.</text>
</comment>
<protein>
    <submittedName>
        <fullName evidence="2">Transcriptional regulator with XRE-family HTH domain</fullName>
    </submittedName>
</protein>
<feature type="domain" description="HTH cro/C1-type" evidence="1">
    <location>
        <begin position="6"/>
        <end position="41"/>
    </location>
</feature>